<proteinExistence type="predicted"/>
<dbReference type="OrthoDB" id="693570at2"/>
<feature type="chain" id="PRO_5011435140" description="DUF4374 domain-containing protein" evidence="1">
    <location>
        <begin position="20"/>
        <end position="420"/>
    </location>
</feature>
<dbReference type="PROSITE" id="PS51257">
    <property type="entry name" value="PROKAR_LIPOPROTEIN"/>
    <property type="match status" value="1"/>
</dbReference>
<dbReference type="AlphaFoldDB" id="A0A1I0RGV5"/>
<accession>A0A1I0RGV5</accession>
<dbReference type="STRING" id="29529.SAMN04488122_2823"/>
<evidence type="ECO:0000313" key="3">
    <source>
        <dbReference type="Proteomes" id="UP000199310"/>
    </source>
</evidence>
<reference evidence="3" key="1">
    <citation type="submission" date="2016-10" db="EMBL/GenBank/DDBJ databases">
        <authorList>
            <person name="Varghese N."/>
            <person name="Submissions S."/>
        </authorList>
    </citation>
    <scope>NUCLEOTIDE SEQUENCE [LARGE SCALE GENOMIC DNA]</scope>
    <source>
        <strain evidence="3">DSM 3695</strain>
    </source>
</reference>
<keyword evidence="1" id="KW-0732">Signal</keyword>
<evidence type="ECO:0000256" key="1">
    <source>
        <dbReference type="SAM" id="SignalP"/>
    </source>
</evidence>
<name>A0A1I0RGV5_9BACT</name>
<feature type="signal peptide" evidence="1">
    <location>
        <begin position="1"/>
        <end position="19"/>
    </location>
</feature>
<keyword evidence="3" id="KW-1185">Reference proteome</keyword>
<sequence>MKKLNWKNVSAMLLATVCAVPLIQSCSKTPDNNKGPETPVTPKAYAIFVTVGNASSSENYYTLTAGDLMKDTLLSPVNSGVEPDNITFWVDIYSAFNGGNFYYTQDGNIISKQRIVNGKYKEIGNIVAGADSWQLGMMKTVFNSSGLNFLSWEAKYDPATDIIEKNLYIVDTTGAMTVKSKNAIKFPVPTYKLYRDDGKELDKKDIAITPTSFTIRDGKAFVGFYYDWVTKIDTAYMLAFDYPALTNVKLLKDARLGHVSGAWYASSSSFTDDNGDYYFTTISKDKKYGLLRIKKGATEIDPTYAYDLKDLGDISSIASWGSYAGIDHHAYLKDGLAFLGSYIIDVRNKKVIKDLNSFGLGKVQNTMDTYTENNNDLYVVLKTDDARWFIAKYDVTANTLKRGVEVHSGIKGISRIGRLY</sequence>
<dbReference type="RefSeq" id="WP_089895699.1">
    <property type="nucleotide sequence ID" value="NZ_FOJG01000001.1"/>
</dbReference>
<evidence type="ECO:0008006" key="4">
    <source>
        <dbReference type="Google" id="ProtNLM"/>
    </source>
</evidence>
<dbReference type="EMBL" id="FOJG01000001">
    <property type="protein sequence ID" value="SEW40148.1"/>
    <property type="molecule type" value="Genomic_DNA"/>
</dbReference>
<organism evidence="2 3">
    <name type="scientific">Chitinophaga arvensicola</name>
    <dbReference type="NCBI Taxonomy" id="29529"/>
    <lineage>
        <taxon>Bacteria</taxon>
        <taxon>Pseudomonadati</taxon>
        <taxon>Bacteroidota</taxon>
        <taxon>Chitinophagia</taxon>
        <taxon>Chitinophagales</taxon>
        <taxon>Chitinophagaceae</taxon>
        <taxon>Chitinophaga</taxon>
    </lineage>
</organism>
<dbReference type="Proteomes" id="UP000199310">
    <property type="component" value="Unassembled WGS sequence"/>
</dbReference>
<gene>
    <name evidence="2" type="ORF">SAMN04488122_2823</name>
</gene>
<evidence type="ECO:0000313" key="2">
    <source>
        <dbReference type="EMBL" id="SEW40148.1"/>
    </source>
</evidence>
<protein>
    <recommendedName>
        <fullName evidence="4">DUF4374 domain-containing protein</fullName>
    </recommendedName>
</protein>